<evidence type="ECO:0000259" key="10">
    <source>
        <dbReference type="PROSITE" id="PS50262"/>
    </source>
</evidence>
<evidence type="ECO:0000256" key="5">
    <source>
        <dbReference type="ARBA" id="ARBA00023040"/>
    </source>
</evidence>
<evidence type="ECO:0000256" key="9">
    <source>
        <dbReference type="SAM" id="Phobius"/>
    </source>
</evidence>
<dbReference type="AlphaFoldDB" id="A0A7R9Q163"/>
<keyword evidence="12" id="KW-1185">Reference proteome</keyword>
<dbReference type="InterPro" id="IPR000276">
    <property type="entry name" value="GPCR_Rhodpsn"/>
</dbReference>
<dbReference type="GO" id="GO:0005886">
    <property type="term" value="C:plasma membrane"/>
    <property type="evidence" value="ECO:0007669"/>
    <property type="project" value="TreeGrafter"/>
</dbReference>
<dbReference type="EMBL" id="OC860157">
    <property type="protein sequence ID" value="CAD7628313.1"/>
    <property type="molecule type" value="Genomic_DNA"/>
</dbReference>
<keyword evidence="3 9" id="KW-0812">Transmembrane</keyword>
<keyword evidence="6 9" id="KW-0472">Membrane</keyword>
<keyword evidence="7" id="KW-0675">Receptor</keyword>
<sequence>MYKSKVLCVLKLKKYDAKLYDVLYISLCFVIPLIIITVLYLRICHHLWTSPLPGCTLQANRMATDTDSNSCCLGGGGSGVADGGTYKPKQMSVSQATPAKSPATRCVSETAIKLIIERRKKVIKLLITIVLVFAVLSTPFHLRKLVQHFSPDYDVSTDMATIFTIFSTLCLYSNSAVNPLIYLIFSKKLRRLMIDVFYRMARKLDSCNRYDKHGQYRLPGGSNNVSSITPGSNSNEQANFQIVKNNKCHLILGNKESVILIANETSV</sequence>
<dbReference type="EMBL" id="CAJPIZ010005582">
    <property type="protein sequence ID" value="CAG2108743.1"/>
    <property type="molecule type" value="Genomic_DNA"/>
</dbReference>
<feature type="transmembrane region" description="Helical" evidence="9">
    <location>
        <begin position="122"/>
        <end position="142"/>
    </location>
</feature>
<reference evidence="11" key="1">
    <citation type="submission" date="2020-11" db="EMBL/GenBank/DDBJ databases">
        <authorList>
            <person name="Tran Van P."/>
        </authorList>
    </citation>
    <scope>NUCLEOTIDE SEQUENCE</scope>
</reference>
<evidence type="ECO:0000256" key="3">
    <source>
        <dbReference type="ARBA" id="ARBA00022692"/>
    </source>
</evidence>
<evidence type="ECO:0000256" key="1">
    <source>
        <dbReference type="ARBA" id="ARBA00004141"/>
    </source>
</evidence>
<organism evidence="11">
    <name type="scientific">Medioppia subpectinata</name>
    <dbReference type="NCBI Taxonomy" id="1979941"/>
    <lineage>
        <taxon>Eukaryota</taxon>
        <taxon>Metazoa</taxon>
        <taxon>Ecdysozoa</taxon>
        <taxon>Arthropoda</taxon>
        <taxon>Chelicerata</taxon>
        <taxon>Arachnida</taxon>
        <taxon>Acari</taxon>
        <taxon>Acariformes</taxon>
        <taxon>Sarcoptiformes</taxon>
        <taxon>Oribatida</taxon>
        <taxon>Brachypylina</taxon>
        <taxon>Oppioidea</taxon>
        <taxon>Oppiidae</taxon>
        <taxon>Medioppia</taxon>
    </lineage>
</organism>
<keyword evidence="8" id="KW-0807">Transducer</keyword>
<dbReference type="InterPro" id="IPR017452">
    <property type="entry name" value="GPCR_Rhodpsn_7TM"/>
</dbReference>
<dbReference type="Pfam" id="PF00001">
    <property type="entry name" value="7tm_1"/>
    <property type="match status" value="1"/>
</dbReference>
<dbReference type="PROSITE" id="PS50262">
    <property type="entry name" value="G_PROTEIN_RECEP_F1_2"/>
    <property type="match status" value="1"/>
</dbReference>
<dbReference type="PANTHER" id="PTHR45695:SF9">
    <property type="entry name" value="LEUCOKININ RECEPTOR"/>
    <property type="match status" value="1"/>
</dbReference>
<feature type="transmembrane region" description="Helical" evidence="9">
    <location>
        <begin position="22"/>
        <end position="41"/>
    </location>
</feature>
<proteinExistence type="inferred from homology"/>
<feature type="transmembrane region" description="Helical" evidence="9">
    <location>
        <begin position="162"/>
        <end position="185"/>
    </location>
</feature>
<comment type="similarity">
    <text evidence="2">Belongs to the G-protein coupled receptor 1 family.</text>
</comment>
<keyword evidence="4 9" id="KW-1133">Transmembrane helix</keyword>
<evidence type="ECO:0000256" key="6">
    <source>
        <dbReference type="ARBA" id="ARBA00023136"/>
    </source>
</evidence>
<accession>A0A7R9Q163</accession>
<evidence type="ECO:0000256" key="7">
    <source>
        <dbReference type="ARBA" id="ARBA00023170"/>
    </source>
</evidence>
<comment type="subcellular location">
    <subcellularLocation>
        <location evidence="1">Membrane</location>
        <topology evidence="1">Multi-pass membrane protein</topology>
    </subcellularLocation>
</comment>
<dbReference type="PANTHER" id="PTHR45695">
    <property type="entry name" value="LEUCOKININ RECEPTOR-RELATED"/>
    <property type="match status" value="1"/>
</dbReference>
<dbReference type="Gene3D" id="1.20.1070.10">
    <property type="entry name" value="Rhodopsin 7-helix transmembrane proteins"/>
    <property type="match status" value="1"/>
</dbReference>
<name>A0A7R9Q163_9ACAR</name>
<feature type="domain" description="G-protein coupled receptors family 1 profile" evidence="10">
    <location>
        <begin position="1"/>
        <end position="182"/>
    </location>
</feature>
<evidence type="ECO:0000256" key="8">
    <source>
        <dbReference type="ARBA" id="ARBA00023224"/>
    </source>
</evidence>
<dbReference type="OrthoDB" id="5964776at2759"/>
<evidence type="ECO:0000313" key="12">
    <source>
        <dbReference type="Proteomes" id="UP000759131"/>
    </source>
</evidence>
<evidence type="ECO:0000256" key="4">
    <source>
        <dbReference type="ARBA" id="ARBA00022989"/>
    </source>
</evidence>
<keyword evidence="5" id="KW-0297">G-protein coupled receptor</keyword>
<evidence type="ECO:0000313" key="11">
    <source>
        <dbReference type="EMBL" id="CAD7628313.1"/>
    </source>
</evidence>
<evidence type="ECO:0000256" key="2">
    <source>
        <dbReference type="ARBA" id="ARBA00010663"/>
    </source>
</evidence>
<dbReference type="PRINTS" id="PR00237">
    <property type="entry name" value="GPCRRHODOPSN"/>
</dbReference>
<dbReference type="Proteomes" id="UP000759131">
    <property type="component" value="Unassembled WGS sequence"/>
</dbReference>
<protein>
    <recommendedName>
        <fullName evidence="10">G-protein coupled receptors family 1 profile domain-containing protein</fullName>
    </recommendedName>
</protein>
<dbReference type="GO" id="GO:0004930">
    <property type="term" value="F:G protein-coupled receptor activity"/>
    <property type="evidence" value="ECO:0007669"/>
    <property type="project" value="UniProtKB-KW"/>
</dbReference>
<dbReference type="SUPFAM" id="SSF81321">
    <property type="entry name" value="Family A G protein-coupled receptor-like"/>
    <property type="match status" value="1"/>
</dbReference>
<gene>
    <name evidence="11" type="ORF">OSB1V03_LOCUS8735</name>
</gene>